<evidence type="ECO:0000256" key="4">
    <source>
        <dbReference type="ARBA" id="ARBA00023098"/>
    </source>
</evidence>
<keyword evidence="4" id="KW-0443">Lipid metabolism</keyword>
<dbReference type="Pfam" id="PF00378">
    <property type="entry name" value="ECH_1"/>
    <property type="match status" value="1"/>
</dbReference>
<evidence type="ECO:0000256" key="2">
    <source>
        <dbReference type="ARBA" id="ARBA00005254"/>
    </source>
</evidence>
<keyword evidence="3" id="KW-0276">Fatty acid metabolism</keyword>
<evidence type="ECO:0000256" key="5">
    <source>
        <dbReference type="ARBA" id="ARBA00023235"/>
    </source>
</evidence>
<evidence type="ECO:0000256" key="3">
    <source>
        <dbReference type="ARBA" id="ARBA00022832"/>
    </source>
</evidence>
<gene>
    <name evidence="7" type="ORF">Ga0074812_115138</name>
</gene>
<dbReference type="Gene3D" id="3.90.226.10">
    <property type="entry name" value="2-enoyl-CoA Hydratase, Chain A, domain 1"/>
    <property type="match status" value="1"/>
</dbReference>
<dbReference type="AlphaFoldDB" id="A0A0S4QQS9"/>
<sequence length="268" mass="28120">MAERVVVEIRDGVADVRLNRPEKLNALDGPMYRALVDTCEEIRKQPAVRVVVLSGEGRGFCAGLDFAAFQTMAGDRAASSAMAENVASKEGANIGQRAVAGWSELAVPVIAAIHGPCLGGGLQLALGADIRLVAPDASLSAMEVRWGLVPDMGGSLALARLVRPDVAKELVWTGRTVSGAEAVHLGLATRQEADPLAASLELAARIAARSPDAVRAGKRLLTDAVGRTPDEQMALERQESSALVGTANQIEAVTASFEKRPPLFRDPA</sequence>
<dbReference type="InterPro" id="IPR029045">
    <property type="entry name" value="ClpP/crotonase-like_dom_sf"/>
</dbReference>
<dbReference type="PANTHER" id="PTHR43149">
    <property type="entry name" value="ENOYL-COA HYDRATASE"/>
    <property type="match status" value="1"/>
</dbReference>
<dbReference type="GO" id="GO:0016853">
    <property type="term" value="F:isomerase activity"/>
    <property type="evidence" value="ECO:0007669"/>
    <property type="project" value="UniProtKB-KW"/>
</dbReference>
<dbReference type="InterPro" id="IPR018376">
    <property type="entry name" value="Enoyl-CoA_hyd/isom_CS"/>
</dbReference>
<accession>A0A0S4QQS9</accession>
<evidence type="ECO:0000256" key="6">
    <source>
        <dbReference type="RuleBase" id="RU003707"/>
    </source>
</evidence>
<keyword evidence="8" id="KW-1185">Reference proteome</keyword>
<comment type="pathway">
    <text evidence="1">Lipid metabolism; fatty acid beta-oxidation.</text>
</comment>
<dbReference type="PANTHER" id="PTHR43149:SF1">
    <property type="entry name" value="DELTA(3,5)-DELTA(2,4)-DIENOYL-COA ISOMERASE, MITOCHONDRIAL"/>
    <property type="match status" value="1"/>
</dbReference>
<dbReference type="NCBIfam" id="NF005699">
    <property type="entry name" value="PRK07509.1"/>
    <property type="match status" value="1"/>
</dbReference>
<comment type="similarity">
    <text evidence="2 6">Belongs to the enoyl-CoA hydratase/isomerase family.</text>
</comment>
<dbReference type="SUPFAM" id="SSF52096">
    <property type="entry name" value="ClpP/crotonase"/>
    <property type="match status" value="1"/>
</dbReference>
<dbReference type="InterPro" id="IPR014748">
    <property type="entry name" value="Enoyl-CoA_hydra_C"/>
</dbReference>
<protein>
    <submittedName>
        <fullName evidence="7">Enoyl-CoA hydratase/carnithine racemase</fullName>
    </submittedName>
</protein>
<organism evidence="7 8">
    <name type="scientific">Parafrankia irregularis</name>
    <dbReference type="NCBI Taxonomy" id="795642"/>
    <lineage>
        <taxon>Bacteria</taxon>
        <taxon>Bacillati</taxon>
        <taxon>Actinomycetota</taxon>
        <taxon>Actinomycetes</taxon>
        <taxon>Frankiales</taxon>
        <taxon>Frankiaceae</taxon>
        <taxon>Parafrankia</taxon>
    </lineage>
</organism>
<dbReference type="PROSITE" id="PS00166">
    <property type="entry name" value="ENOYL_COA_HYDRATASE"/>
    <property type="match status" value="1"/>
</dbReference>
<dbReference type="GO" id="GO:0006635">
    <property type="term" value="P:fatty acid beta-oxidation"/>
    <property type="evidence" value="ECO:0007669"/>
    <property type="project" value="UniProtKB-UniPathway"/>
</dbReference>
<evidence type="ECO:0000313" key="8">
    <source>
        <dbReference type="Proteomes" id="UP000198802"/>
    </source>
</evidence>
<evidence type="ECO:0000313" key="7">
    <source>
        <dbReference type="EMBL" id="CUU57936.1"/>
    </source>
</evidence>
<dbReference type="RefSeq" id="WP_091280220.1">
    <property type="nucleotide sequence ID" value="NZ_FAOZ01000015.1"/>
</dbReference>
<dbReference type="Proteomes" id="UP000198802">
    <property type="component" value="Unassembled WGS sequence"/>
</dbReference>
<proteinExistence type="inferred from homology"/>
<dbReference type="InterPro" id="IPR045002">
    <property type="entry name" value="Ech1-like"/>
</dbReference>
<dbReference type="CDD" id="cd06558">
    <property type="entry name" value="crotonase-like"/>
    <property type="match status" value="1"/>
</dbReference>
<dbReference type="UniPathway" id="UPA00659"/>
<dbReference type="Gene3D" id="1.10.12.10">
    <property type="entry name" value="Lyase 2-enoyl-coa Hydratase, Chain A, domain 2"/>
    <property type="match status" value="1"/>
</dbReference>
<dbReference type="EMBL" id="FAOZ01000015">
    <property type="protein sequence ID" value="CUU57936.1"/>
    <property type="molecule type" value="Genomic_DNA"/>
</dbReference>
<reference evidence="8" key="1">
    <citation type="submission" date="2015-11" db="EMBL/GenBank/DDBJ databases">
        <authorList>
            <person name="Varghese N."/>
        </authorList>
    </citation>
    <scope>NUCLEOTIDE SEQUENCE [LARGE SCALE GENOMIC DNA]</scope>
    <source>
        <strain evidence="8">DSM 45899</strain>
    </source>
</reference>
<dbReference type="InterPro" id="IPR001753">
    <property type="entry name" value="Enoyl-CoA_hydra/iso"/>
</dbReference>
<keyword evidence="5" id="KW-0413">Isomerase</keyword>
<evidence type="ECO:0000256" key="1">
    <source>
        <dbReference type="ARBA" id="ARBA00005005"/>
    </source>
</evidence>
<name>A0A0S4QQS9_9ACTN</name>